<dbReference type="InterPro" id="IPR043745">
    <property type="entry name" value="DUF5690"/>
</dbReference>
<feature type="transmembrane region" description="Helical" evidence="1">
    <location>
        <begin position="293"/>
        <end position="312"/>
    </location>
</feature>
<feature type="transmembrane region" description="Helical" evidence="1">
    <location>
        <begin position="351"/>
        <end position="374"/>
    </location>
</feature>
<feature type="transmembrane region" description="Helical" evidence="1">
    <location>
        <begin position="102"/>
        <end position="121"/>
    </location>
</feature>
<evidence type="ECO:0000313" key="3">
    <source>
        <dbReference type="Proteomes" id="UP000294498"/>
    </source>
</evidence>
<protein>
    <recommendedName>
        <fullName evidence="4">MFS transporter</fullName>
    </recommendedName>
</protein>
<keyword evidence="1" id="KW-0812">Transmembrane</keyword>
<feature type="transmembrane region" description="Helical" evidence="1">
    <location>
        <begin position="48"/>
        <end position="66"/>
    </location>
</feature>
<dbReference type="Proteomes" id="UP000294498">
    <property type="component" value="Unassembled WGS sequence"/>
</dbReference>
<proteinExistence type="predicted"/>
<accession>A0A4V6Q9Z5</accession>
<keyword evidence="1" id="KW-0472">Membrane</keyword>
<evidence type="ECO:0000313" key="2">
    <source>
        <dbReference type="EMBL" id="TDX00653.1"/>
    </source>
</evidence>
<sequence>MQQASPLTVLLLSSISAFCIYVCTYSFRKSFAAATFEGQVFWGMDYKVLLVIAQVLGYATSKFIGIKFISEVRPEKRPVYIIGLLSFAWFCLLGLALVPAPWGIVCMFANGLPLGLIWGLVYSYLEGRRATEIMATILSASLIFSAGVVKGIGRMMVVDWHMPEHWMPFAVGAVFFVPMLVFVALLSVTPEPTPEDKAARSERTQMFAEDRRAFLRSFWPGFLFNLGLYITLTAMRDLRDNFEVEIWQGLYGHPVAPSVYAQIDTPVSIAVLLCVGALVYIRSNRQAFRLSHLLIVLGFLSIGAGSYLFYIHAITPFVLMYFAAFGLYLAYIPYQVIFFERLIAVFRIKGNIGFLIYAADSIGYAGSVGVLLYKEFGKHALSWGSFFTWSLTVVAIIGLGCIGLSYRYFTQKMRGEAPPQPAGGLAAA</sequence>
<name>A0A4V6Q9Z5_9BACT</name>
<evidence type="ECO:0000256" key="1">
    <source>
        <dbReference type="SAM" id="Phobius"/>
    </source>
</evidence>
<dbReference type="EMBL" id="SODV01000001">
    <property type="protein sequence ID" value="TDX00653.1"/>
    <property type="molecule type" value="Genomic_DNA"/>
</dbReference>
<feature type="transmembrane region" description="Helical" evidence="1">
    <location>
        <begin position="318"/>
        <end position="339"/>
    </location>
</feature>
<feature type="transmembrane region" description="Helical" evidence="1">
    <location>
        <begin position="78"/>
        <end position="96"/>
    </location>
</feature>
<reference evidence="2 3" key="1">
    <citation type="submission" date="2019-03" db="EMBL/GenBank/DDBJ databases">
        <title>Genomic Encyclopedia of Type Strains, Phase IV (KMG-IV): sequencing the most valuable type-strain genomes for metagenomic binning, comparative biology and taxonomic classification.</title>
        <authorList>
            <person name="Goeker M."/>
        </authorList>
    </citation>
    <scope>NUCLEOTIDE SEQUENCE [LARGE SCALE GENOMIC DNA]</scope>
    <source>
        <strain evidence="2 3">DSM 100059</strain>
    </source>
</reference>
<feature type="transmembrane region" description="Helical" evidence="1">
    <location>
        <begin position="213"/>
        <end position="232"/>
    </location>
</feature>
<feature type="transmembrane region" description="Helical" evidence="1">
    <location>
        <begin position="7"/>
        <end position="28"/>
    </location>
</feature>
<feature type="transmembrane region" description="Helical" evidence="1">
    <location>
        <begin position="165"/>
        <end position="188"/>
    </location>
</feature>
<keyword evidence="1" id="KW-1133">Transmembrane helix</keyword>
<keyword evidence="3" id="KW-1185">Reference proteome</keyword>
<dbReference type="AlphaFoldDB" id="A0A4V6Q9Z5"/>
<dbReference type="SUPFAM" id="SSF103473">
    <property type="entry name" value="MFS general substrate transporter"/>
    <property type="match status" value="1"/>
</dbReference>
<comment type="caution">
    <text evidence="2">The sequence shown here is derived from an EMBL/GenBank/DDBJ whole genome shotgun (WGS) entry which is preliminary data.</text>
</comment>
<feature type="transmembrane region" description="Helical" evidence="1">
    <location>
        <begin position="386"/>
        <end position="406"/>
    </location>
</feature>
<feature type="transmembrane region" description="Helical" evidence="1">
    <location>
        <begin position="133"/>
        <end position="153"/>
    </location>
</feature>
<organism evidence="2 3">
    <name type="scientific">Dinghuibacter silviterrae</name>
    <dbReference type="NCBI Taxonomy" id="1539049"/>
    <lineage>
        <taxon>Bacteria</taxon>
        <taxon>Pseudomonadati</taxon>
        <taxon>Bacteroidota</taxon>
        <taxon>Chitinophagia</taxon>
        <taxon>Chitinophagales</taxon>
        <taxon>Chitinophagaceae</taxon>
        <taxon>Dinghuibacter</taxon>
    </lineage>
</organism>
<feature type="transmembrane region" description="Helical" evidence="1">
    <location>
        <begin position="259"/>
        <end position="281"/>
    </location>
</feature>
<evidence type="ECO:0008006" key="4">
    <source>
        <dbReference type="Google" id="ProtNLM"/>
    </source>
</evidence>
<dbReference type="Pfam" id="PF18943">
    <property type="entry name" value="DUF5690"/>
    <property type="match status" value="1"/>
</dbReference>
<dbReference type="InterPro" id="IPR036259">
    <property type="entry name" value="MFS_trans_sf"/>
</dbReference>
<gene>
    <name evidence="2" type="ORF">EDB95_1679</name>
</gene>